<protein>
    <recommendedName>
        <fullName evidence="11">Serine/threonine-protein kinase BUR1</fullName>
        <ecNumber evidence="4">2.7.11.22</ecNumber>
        <ecNumber evidence="3">2.7.11.23</ecNumber>
    </recommendedName>
    <alternativeName>
        <fullName evidence="15">Serine/threonine-protein kinase bur1</fullName>
    </alternativeName>
</protein>
<keyword evidence="10" id="KW-0539">Nucleus</keyword>
<comment type="similarity">
    <text evidence="2">Belongs to the protein kinase superfamily. CMGC Ser/Thr protein kinase family. CDC2/CDKX subfamily.</text>
</comment>
<evidence type="ECO:0000259" key="18">
    <source>
        <dbReference type="PROSITE" id="PS50011"/>
    </source>
</evidence>
<dbReference type="PROSITE" id="PS00107">
    <property type="entry name" value="PROTEIN_KINASE_ATP"/>
    <property type="match status" value="1"/>
</dbReference>
<evidence type="ECO:0000256" key="12">
    <source>
        <dbReference type="ARBA" id="ARBA00047811"/>
    </source>
</evidence>
<dbReference type="InterPro" id="IPR011009">
    <property type="entry name" value="Kinase-like_dom_sf"/>
</dbReference>
<dbReference type="PROSITE" id="PS50011">
    <property type="entry name" value="PROTEIN_KINASE_DOM"/>
    <property type="match status" value="1"/>
</dbReference>
<reference evidence="21" key="4">
    <citation type="submission" date="2025-05" db="UniProtKB">
        <authorList>
            <consortium name="EnsemblFungi"/>
        </authorList>
    </citation>
    <scope>IDENTIFICATION</scope>
</reference>
<keyword evidence="22" id="KW-1185">Reference proteome</keyword>
<dbReference type="EC" id="2.7.11.22" evidence="4"/>
<evidence type="ECO:0000256" key="2">
    <source>
        <dbReference type="ARBA" id="ARBA00006485"/>
    </source>
</evidence>
<dbReference type="SUPFAM" id="SSF56112">
    <property type="entry name" value="Protein kinase-like (PK-like)"/>
    <property type="match status" value="1"/>
</dbReference>
<feature type="region of interest" description="Disordered" evidence="17">
    <location>
        <begin position="530"/>
        <end position="553"/>
    </location>
</feature>
<feature type="compositionally biased region" description="Polar residues" evidence="17">
    <location>
        <begin position="678"/>
        <end position="692"/>
    </location>
</feature>
<feature type="compositionally biased region" description="Polar residues" evidence="17">
    <location>
        <begin position="617"/>
        <end position="630"/>
    </location>
</feature>
<evidence type="ECO:0000256" key="10">
    <source>
        <dbReference type="ARBA" id="ARBA00023242"/>
    </source>
</evidence>
<dbReference type="CGD" id="CAL0000147915">
    <property type="gene designation" value="CPAR2_210090"/>
</dbReference>
<feature type="domain" description="Protein kinase" evidence="18">
    <location>
        <begin position="25"/>
        <end position="330"/>
    </location>
</feature>
<dbReference type="VEuPathDB" id="FungiDB:CPAR2_210090"/>
<sequence>MSRVGSIYGDSFVDPIPEIGKLDSYQMIEKLGQGTFGVVQKARDKRTGELVAVKQLLNHSAKEGFPITALREITILKQLEHHNILNINELVYEPPKVTNPADLVTNRGTFYTISPYMTSDLVGILENPDVKLELNQIKCIMIQLLQGTQFIHEQNFLHRDIKAANILIDSRGVLKIADFGLARLYEGDIPRLGMGPGGGEKAYTALVVTRWYRPPEILLGERKYTTAVDLWGIGCVFAELFVHKPILVGKSDAHQAQLIFELIGPPTDWEKASKLPNKTDFSIGLGCKRSLERRFESLMPSSAVDLLSGLLALDPYKRLNALDALDHVFFKSEPLPLRPEEMPQFGECHEIDKERFKKLRETSQPPLPSGPGHRSYLEGKRYDNDEDKLRDKTGKRDELDGYGKYHERRTISRQGAHNSDDAFDSRELNYKGNPVRGNHDDTYNDREQNYRKNPVRSYYDDTYNDKKPDPRRNPVRSYYDEWGGRSHGSWRQNGYIEGDYENERAPNKDNDYGESRGFEAKQVYSYIPRSEVSDSYSRRDSPRPLYRNENRYNQAPHGRVNDVVNYFEKRFPPRNHNAVEIPWTKEGGHEAKRGSPRGRDIKTTSNTWHSREENQDMHTNNSSNAASPILSSDNASSLIEMDYQEDEANEIEKNKEQPVSSVEQVYPLVSESIESKGTRNSTSSRTDTANSEKSNEKETFQDKGEPSKSKVRSRDFTIVARTNADSAGSVGNGKDVAATVTRSAIPFADSREPGKAAVEEARKEIPMPVKSCSDEVKKSTVRDGLIKDKASMVDAHDPKAIDTRDVSETSAAKPKDSILGTPERIFPTGPKSLTNVDTNIASKSGEETTTAPRREVFISTTRNRTMPYVHGGLSDRAANSRSSSIFTASPIPKDTKSESTLAKPSDSRDQKRISKFVSSGQVQEAPLNAKLFHSEASKVKKIDSKAVPRSIIGPSKEPVKKDMFSKPKNISGPIVVTPSQSSPLQTKKRSRNPLESSAKRELAGYAMAANKRAKRNYSNIDNAISESDLSDVEDFPVDNRSHELYENLLNKAGYMREPVYRKHISEKRKFKQ</sequence>
<dbReference type="InterPro" id="IPR017441">
    <property type="entry name" value="Protein_kinase_ATP_BS"/>
</dbReference>
<comment type="catalytic activity">
    <reaction evidence="13">
        <text>L-seryl-[protein] + ATP = O-phospho-L-seryl-[protein] + ADP + H(+)</text>
        <dbReference type="Rhea" id="RHEA:17989"/>
        <dbReference type="Rhea" id="RHEA-COMP:9863"/>
        <dbReference type="Rhea" id="RHEA-COMP:11604"/>
        <dbReference type="ChEBI" id="CHEBI:15378"/>
        <dbReference type="ChEBI" id="CHEBI:29999"/>
        <dbReference type="ChEBI" id="CHEBI:30616"/>
        <dbReference type="ChEBI" id="CHEBI:83421"/>
        <dbReference type="ChEBI" id="CHEBI:456216"/>
        <dbReference type="EC" id="2.7.11.22"/>
    </reaction>
</comment>
<evidence type="ECO:0000256" key="15">
    <source>
        <dbReference type="ARBA" id="ARBA00073250"/>
    </source>
</evidence>
<dbReference type="EC" id="2.7.11.23" evidence="3"/>
<evidence type="ECO:0000256" key="1">
    <source>
        <dbReference type="ARBA" id="ARBA00004123"/>
    </source>
</evidence>
<feature type="compositionally biased region" description="Basic and acidic residues" evidence="17">
    <location>
        <begin position="463"/>
        <end position="484"/>
    </location>
</feature>
<comment type="catalytic activity">
    <reaction evidence="14">
        <text>[DNA-directed RNA polymerase] + ATP = phospho-[DNA-directed RNA polymerase] + ADP + H(+)</text>
        <dbReference type="Rhea" id="RHEA:10216"/>
        <dbReference type="Rhea" id="RHEA-COMP:11321"/>
        <dbReference type="Rhea" id="RHEA-COMP:11322"/>
        <dbReference type="ChEBI" id="CHEBI:15378"/>
        <dbReference type="ChEBI" id="CHEBI:30616"/>
        <dbReference type="ChEBI" id="CHEBI:43176"/>
        <dbReference type="ChEBI" id="CHEBI:68546"/>
        <dbReference type="ChEBI" id="CHEBI:456216"/>
        <dbReference type="EC" id="2.7.11.23"/>
    </reaction>
</comment>
<proteinExistence type="inferred from homology"/>
<feature type="compositionally biased region" description="Basic and acidic residues" evidence="17">
    <location>
        <begin position="693"/>
        <end position="715"/>
    </location>
</feature>
<evidence type="ECO:0000313" key="19">
    <source>
        <dbReference type="CGD" id="CAL0000147915"/>
    </source>
</evidence>
<reference evidence="22" key="2">
    <citation type="journal article" date="2011" name="BMC Genomics">
        <title>Using RNA-seq to determine the transcriptional landscape and the hypoxic response of the pathogenic yeast Candida parapsilosis.</title>
        <authorList>
            <person name="Guida A."/>
            <person name="Lindstaedt C."/>
            <person name="Maguire S.L."/>
            <person name="Ding C."/>
            <person name="Higgins D.G."/>
            <person name="Corton N.J."/>
            <person name="Berriman M."/>
            <person name="Butler G."/>
        </authorList>
    </citation>
    <scope>GENOME REANNOTATION</scope>
    <source>
        <strain evidence="22">CDC 317 / ATCC MYA-4646</strain>
    </source>
</reference>
<keyword evidence="9 16" id="KW-0067">ATP-binding</keyword>
<reference evidence="20" key="3">
    <citation type="submission" date="2011-10" db="EMBL/GenBank/DDBJ databases">
        <title>Transcriptional landscape of the pathogenic yeast Candida parapsilosis.</title>
        <authorList>
            <person name="Guida A."/>
            <person name="Lindstaedt C."/>
            <person name="Maguire S.L."/>
            <person name="Ding C."/>
            <person name="Higgins D.G."/>
            <person name="Harris D."/>
            <person name="Berriman M."/>
            <person name="Butler G."/>
        </authorList>
    </citation>
    <scope>NUCLEOTIDE SEQUENCE</scope>
    <source>
        <strain evidence="20">CDC317</strain>
    </source>
</reference>
<dbReference type="GO" id="GO:0008353">
    <property type="term" value="F:RNA polymerase II CTD heptapeptide repeat kinase activity"/>
    <property type="evidence" value="ECO:0007669"/>
    <property type="project" value="UniProtKB-EC"/>
</dbReference>
<feature type="compositionally biased region" description="Basic and acidic residues" evidence="17">
    <location>
        <begin position="375"/>
        <end position="410"/>
    </location>
</feature>
<evidence type="ECO:0000256" key="5">
    <source>
        <dbReference type="ARBA" id="ARBA00022527"/>
    </source>
</evidence>
<dbReference type="GO" id="GO:0005524">
    <property type="term" value="F:ATP binding"/>
    <property type="evidence" value="ECO:0007669"/>
    <property type="project" value="UniProtKB-UniRule"/>
</dbReference>
<feature type="compositionally biased region" description="Basic and acidic residues" evidence="17">
    <location>
        <begin position="932"/>
        <end position="946"/>
    </location>
</feature>
<evidence type="ECO:0000256" key="17">
    <source>
        <dbReference type="SAM" id="MobiDB-lite"/>
    </source>
</evidence>
<evidence type="ECO:0000256" key="7">
    <source>
        <dbReference type="ARBA" id="ARBA00022741"/>
    </source>
</evidence>
<reference evidence="22" key="1">
    <citation type="journal article" date="2009" name="Nature">
        <title>Evolution of pathogenicity and sexual reproduction in eight Candida genomes.</title>
        <authorList>
            <person name="Butler G."/>
            <person name="Rasmussen M.D."/>
            <person name="Lin M.F."/>
            <person name="Santos M.A."/>
            <person name="Sakthikumar S."/>
            <person name="Munro C.A."/>
            <person name="Rheinbay E."/>
            <person name="Grabherr M."/>
            <person name="Forche A."/>
            <person name="Reedy J.L."/>
            <person name="Agrafioti I."/>
            <person name="Arnaud M.B."/>
            <person name="Bates S."/>
            <person name="Brown A.J."/>
            <person name="Brunke S."/>
            <person name="Costanzo M.C."/>
            <person name="Fitzpatrick D.A."/>
            <person name="de Groot P.W."/>
            <person name="Harris D."/>
            <person name="Hoyer L.L."/>
            <person name="Hube B."/>
            <person name="Klis F.M."/>
            <person name="Kodira C."/>
            <person name="Lennard N."/>
            <person name="Logue M.E."/>
            <person name="Martin R."/>
            <person name="Neiman A.M."/>
            <person name="Nikolaou E."/>
            <person name="Quail M.A."/>
            <person name="Quinn J."/>
            <person name="Santos M.C."/>
            <person name="Schmitzberger F.F."/>
            <person name="Sherlock G."/>
            <person name="Shah P."/>
            <person name="Silverstein K.A."/>
            <person name="Skrzypek M.S."/>
            <person name="Soll D."/>
            <person name="Staggs R."/>
            <person name="Stansfield I."/>
            <person name="Stumpf M.P."/>
            <person name="Sudbery P.E."/>
            <person name="Srikantha T."/>
            <person name="Zeng Q."/>
            <person name="Berman J."/>
            <person name="Berriman M."/>
            <person name="Heitman J."/>
            <person name="Gow N.A."/>
            <person name="Lorenz M.C."/>
            <person name="Birren B.W."/>
            <person name="Kellis M."/>
            <person name="Cuomo C.A."/>
        </authorList>
    </citation>
    <scope>NUCLEOTIDE SEQUENCE [LARGE SCALE GENOMIC DNA]</scope>
    <source>
        <strain evidence="22">CDC 317 / ATCC MYA-4646</strain>
    </source>
</reference>
<feature type="compositionally biased region" description="Basic and acidic residues" evidence="17">
    <location>
        <begin position="501"/>
        <end position="515"/>
    </location>
</feature>
<dbReference type="InterPro" id="IPR050108">
    <property type="entry name" value="CDK"/>
</dbReference>
<feature type="region of interest" description="Disordered" evidence="17">
    <location>
        <begin position="579"/>
        <end position="630"/>
    </location>
</feature>
<accession>A0AAJ8VZH0</accession>
<evidence type="ECO:0000313" key="21">
    <source>
        <dbReference type="EnsemblFungi" id="CPAR2_210090-T-p1"/>
    </source>
</evidence>
<evidence type="ECO:0000256" key="9">
    <source>
        <dbReference type="ARBA" id="ARBA00022840"/>
    </source>
</evidence>
<feature type="compositionally biased region" description="Basic and acidic residues" evidence="17">
    <location>
        <begin position="437"/>
        <end position="450"/>
    </location>
</feature>
<evidence type="ECO:0000256" key="14">
    <source>
        <dbReference type="ARBA" id="ARBA00049280"/>
    </source>
</evidence>
<evidence type="ECO:0000256" key="8">
    <source>
        <dbReference type="ARBA" id="ARBA00022777"/>
    </source>
</evidence>
<feature type="compositionally biased region" description="Polar residues" evidence="17">
    <location>
        <begin position="877"/>
        <end position="887"/>
    </location>
</feature>
<keyword evidence="8" id="KW-0418">Kinase</keyword>
<dbReference type="PROSITE" id="PS00108">
    <property type="entry name" value="PROTEIN_KINASE_ST"/>
    <property type="match status" value="1"/>
</dbReference>
<name>G8BDL7_CANPC</name>
<dbReference type="FunFam" id="1.10.510.10:FF:000415">
    <property type="entry name" value="CMGC/CDK/CRK7 protein kinase, variant"/>
    <property type="match status" value="1"/>
</dbReference>
<dbReference type="GO" id="GO:0030447">
    <property type="term" value="P:filamentous growth"/>
    <property type="evidence" value="ECO:0007669"/>
    <property type="project" value="UniProtKB-ARBA"/>
</dbReference>
<evidence type="ECO:0000256" key="4">
    <source>
        <dbReference type="ARBA" id="ARBA00012425"/>
    </source>
</evidence>
<feature type="compositionally biased region" description="Basic and acidic residues" evidence="17">
    <location>
        <begin position="789"/>
        <end position="807"/>
    </location>
</feature>
<dbReference type="PANTHER" id="PTHR24056">
    <property type="entry name" value="CELL DIVISION PROTEIN KINASE"/>
    <property type="match status" value="1"/>
</dbReference>
<keyword evidence="5" id="KW-0723">Serine/threonine-protein kinase</keyword>
<dbReference type="Proteomes" id="UP000005221">
    <property type="component" value="Chromosome 2"/>
</dbReference>
<feature type="compositionally biased region" description="Polar residues" evidence="17">
    <location>
        <begin position="831"/>
        <end position="851"/>
    </location>
</feature>
<feature type="compositionally biased region" description="Basic and acidic residues" evidence="17">
    <location>
        <begin position="536"/>
        <end position="550"/>
    </location>
</feature>
<dbReference type="GO" id="GO:0005634">
    <property type="term" value="C:nucleus"/>
    <property type="evidence" value="ECO:0007669"/>
    <property type="project" value="UniProtKB-SubCell"/>
</dbReference>
<feature type="binding site" evidence="16">
    <location>
        <position position="54"/>
    </location>
    <ligand>
        <name>ATP</name>
        <dbReference type="ChEBI" id="CHEBI:30616"/>
    </ligand>
</feature>
<dbReference type="eggNOG" id="KOG0600">
    <property type="taxonomic scope" value="Eukaryota"/>
</dbReference>
<dbReference type="Gene3D" id="3.30.200.20">
    <property type="entry name" value="Phosphorylase Kinase, domain 1"/>
    <property type="match status" value="1"/>
</dbReference>
<keyword evidence="6" id="KW-0808">Transferase</keyword>
<evidence type="ECO:0000256" key="11">
    <source>
        <dbReference type="ARBA" id="ARBA00041018"/>
    </source>
</evidence>
<dbReference type="SMART" id="SM00220">
    <property type="entry name" value="S_TKc"/>
    <property type="match status" value="1"/>
</dbReference>
<dbReference type="AlphaFoldDB" id="G8BDL7"/>
<dbReference type="Gene3D" id="1.10.510.10">
    <property type="entry name" value="Transferase(Phosphotransferase) domain 1"/>
    <property type="match status" value="1"/>
</dbReference>
<keyword evidence="7 16" id="KW-0547">Nucleotide-binding</keyword>
<feature type="region of interest" description="Disordered" evidence="17">
    <location>
        <begin position="671"/>
        <end position="716"/>
    </location>
</feature>
<feature type="compositionally biased region" description="Basic and acidic residues" evidence="17">
    <location>
        <begin position="586"/>
        <end position="602"/>
    </location>
</feature>
<comment type="catalytic activity">
    <reaction evidence="12">
        <text>L-threonyl-[protein] + ATP = O-phospho-L-threonyl-[protein] + ADP + H(+)</text>
        <dbReference type="Rhea" id="RHEA:46608"/>
        <dbReference type="Rhea" id="RHEA-COMP:11060"/>
        <dbReference type="Rhea" id="RHEA-COMP:11605"/>
        <dbReference type="ChEBI" id="CHEBI:15378"/>
        <dbReference type="ChEBI" id="CHEBI:30013"/>
        <dbReference type="ChEBI" id="CHEBI:30616"/>
        <dbReference type="ChEBI" id="CHEBI:61977"/>
        <dbReference type="ChEBI" id="CHEBI:456216"/>
        <dbReference type="EC" id="2.7.11.22"/>
    </reaction>
</comment>
<feature type="region of interest" description="Disordered" evidence="17">
    <location>
        <begin position="789"/>
        <end position="1000"/>
    </location>
</feature>
<feature type="region of interest" description="Disordered" evidence="17">
    <location>
        <begin position="360"/>
        <end position="515"/>
    </location>
</feature>
<dbReference type="GO" id="GO:0004693">
    <property type="term" value="F:cyclin-dependent protein serine/threonine kinase activity"/>
    <property type="evidence" value="ECO:0007669"/>
    <property type="project" value="UniProtKB-EC"/>
</dbReference>
<evidence type="ECO:0000313" key="22">
    <source>
        <dbReference type="Proteomes" id="UP000005221"/>
    </source>
</evidence>
<dbReference type="EnsemblFungi" id="CPAR2_210090-T">
    <property type="protein sequence ID" value="CPAR2_210090-T-p1"/>
    <property type="gene ID" value="CPAR2_210090"/>
</dbReference>
<gene>
    <name evidence="19 20" type="ordered locus">CPAR2_210090</name>
</gene>
<dbReference type="InterPro" id="IPR000719">
    <property type="entry name" value="Prot_kinase_dom"/>
</dbReference>
<evidence type="ECO:0000313" key="20">
    <source>
        <dbReference type="EMBL" id="CCE43364.1"/>
    </source>
</evidence>
<feature type="compositionally biased region" description="Basic and acidic residues" evidence="17">
    <location>
        <begin position="418"/>
        <end position="429"/>
    </location>
</feature>
<accession>G8BDL7</accession>
<evidence type="ECO:0000256" key="13">
    <source>
        <dbReference type="ARBA" id="ARBA00048367"/>
    </source>
</evidence>
<organism evidence="20 22">
    <name type="scientific">Candida parapsilosis (strain CDC 317 / ATCC MYA-4646)</name>
    <name type="common">Yeast</name>
    <name type="synonym">Monilia parapsilosis</name>
    <dbReference type="NCBI Taxonomy" id="578454"/>
    <lineage>
        <taxon>Eukaryota</taxon>
        <taxon>Fungi</taxon>
        <taxon>Dikarya</taxon>
        <taxon>Ascomycota</taxon>
        <taxon>Saccharomycotina</taxon>
        <taxon>Pichiomycetes</taxon>
        <taxon>Debaryomycetaceae</taxon>
        <taxon>Candida/Lodderomyces clade</taxon>
        <taxon>Candida</taxon>
    </lineage>
</organism>
<dbReference type="STRING" id="578454.G8BDL7"/>
<evidence type="ECO:0000256" key="6">
    <source>
        <dbReference type="ARBA" id="ARBA00022679"/>
    </source>
</evidence>
<comment type="subcellular location">
    <subcellularLocation>
        <location evidence="1">Nucleus</location>
    </subcellularLocation>
</comment>
<dbReference type="PANTHER" id="PTHR24056:SF233">
    <property type="entry name" value="CYCLIN-DEPENDENT KINASE 9"/>
    <property type="match status" value="1"/>
</dbReference>
<evidence type="ECO:0000256" key="16">
    <source>
        <dbReference type="PROSITE-ProRule" id="PRU10141"/>
    </source>
</evidence>
<dbReference type="InterPro" id="IPR008271">
    <property type="entry name" value="Ser/Thr_kinase_AS"/>
</dbReference>
<evidence type="ECO:0000256" key="3">
    <source>
        <dbReference type="ARBA" id="ARBA00012409"/>
    </source>
</evidence>
<dbReference type="EMBL" id="HE605206">
    <property type="protein sequence ID" value="CCE43364.1"/>
    <property type="molecule type" value="Genomic_DNA"/>
</dbReference>
<dbReference type="Pfam" id="PF00069">
    <property type="entry name" value="Pkinase"/>
    <property type="match status" value="1"/>
</dbReference>